<dbReference type="Gene3D" id="3.30.70.1430">
    <property type="entry name" value="Multidrug efflux transporter AcrB pore domain"/>
    <property type="match status" value="2"/>
</dbReference>
<dbReference type="PRINTS" id="PR00702">
    <property type="entry name" value="ACRIFLAVINRP"/>
</dbReference>
<dbReference type="GO" id="GO:0005886">
    <property type="term" value="C:plasma membrane"/>
    <property type="evidence" value="ECO:0007669"/>
    <property type="project" value="TreeGrafter"/>
</dbReference>
<dbReference type="Gene3D" id="3.30.70.1320">
    <property type="entry name" value="Multidrug efflux transporter AcrB pore domain like"/>
    <property type="match status" value="1"/>
</dbReference>
<proteinExistence type="predicted"/>
<feature type="transmembrane region" description="Helical" evidence="1">
    <location>
        <begin position="7"/>
        <end position="33"/>
    </location>
</feature>
<dbReference type="InterPro" id="IPR001036">
    <property type="entry name" value="Acrflvin-R"/>
</dbReference>
<dbReference type="Proteomes" id="UP000001890">
    <property type="component" value="Chromosome"/>
</dbReference>
<accession>D2UF60</accession>
<keyword evidence="1" id="KW-0472">Membrane</keyword>
<name>D2UF60_XANAP</name>
<keyword evidence="3" id="KW-1185">Reference proteome</keyword>
<evidence type="ECO:0000256" key="1">
    <source>
        <dbReference type="SAM" id="Phobius"/>
    </source>
</evidence>
<dbReference type="RefSeq" id="WP_012916939.1">
    <property type="nucleotide sequence ID" value="NC_013722.1"/>
</dbReference>
<dbReference type="SUPFAM" id="SSF82866">
    <property type="entry name" value="Multidrug efflux transporter AcrB transmembrane domain"/>
    <property type="match status" value="2"/>
</dbReference>
<dbReference type="Gene3D" id="1.20.1640.10">
    <property type="entry name" value="Multidrug efflux transporter AcrB transmembrane domain"/>
    <property type="match status" value="2"/>
</dbReference>
<feature type="transmembrane region" description="Helical" evidence="1">
    <location>
        <begin position="901"/>
        <end position="921"/>
    </location>
</feature>
<evidence type="ECO:0000313" key="2">
    <source>
        <dbReference type="EMBL" id="CBA16944.1"/>
    </source>
</evidence>
<gene>
    <name evidence="2" type="ordered locus">XALc_2465</name>
</gene>
<feature type="transmembrane region" description="Helical" evidence="1">
    <location>
        <begin position="524"/>
        <end position="543"/>
    </location>
</feature>
<dbReference type="GeneID" id="57877769"/>
<dbReference type="PANTHER" id="PTHR32063">
    <property type="match status" value="1"/>
</dbReference>
<dbReference type="InterPro" id="IPR027463">
    <property type="entry name" value="AcrB_DN_DC_subdom"/>
</dbReference>
<protein>
    <submittedName>
        <fullName evidence="2">Probable rnd superfamily protein</fullName>
    </submittedName>
</protein>
<feature type="transmembrane region" description="Helical" evidence="1">
    <location>
        <begin position="841"/>
        <end position="861"/>
    </location>
</feature>
<feature type="transmembrane region" description="Helical" evidence="1">
    <location>
        <begin position="361"/>
        <end position="382"/>
    </location>
</feature>
<dbReference type="SUPFAM" id="SSF82714">
    <property type="entry name" value="Multidrug efflux transporter AcrB TolC docking domain, DN and DC subdomains"/>
    <property type="match status" value="2"/>
</dbReference>
<sequence>MRSGSTLIALLTRASTVFAIVLVITAFGILAIVRLPVQAFPTIKYATINISTVYYGADPETIEGFLTSPLEQAVLPAKGIDFVTSTSKQGESEIVLHLTFNANPVETLAQVQSLVNAVLSNLPSGTQNPAIVLDHGDESILDLALTSTTATGTQMSEYAQRVLKPEIATVPGVRSVAVNDSLPLAMRLNLDPYKMTAYGLTAEVVRDKVAGNNYVTGVGTIDGDTVSVPLTIASGLETVAEFNNLVVKEVNGSPIHLSDIGSAEIGTSRDKFAAYADGVPGVFLDVVPNDGANIIQVAKAVKSKVSLLQKTLPPGIALSVNEDDTEFTRHALREVLHALAEALLVVSLIVFVALRKIRSALIPVIAVPLALLGSLWCLNLFGYSINELTLLALVLSVGLVVDDAIIVVERHERHLESGLSTHDAADMAVSELLRPIVSMTIVLAAAYLPIALLPGIAGILFREFAVTLVTSVSVSALIAVTVSPLLCRFIVRRSTRAGSTGGSSHWYKARRVFDRIQATSLTNYRLVSVFGGALIVATVFFFLGSRQELAPQEDQGYVHLRGHATPGMSFAVSRQFDQDVLASIAHSPYSGHSWNSVTPASIRGGISLIDWASRPSTAEVIDQLRQSLHGITGFSFSLYQSESLPTEDGDQVEFVVEGAGELGDLTQATQEILAKMKASGLFAYLETNQQPSQSKSHIVLDRAKLADFKLDVRRVSDALSSMLSGSYINYFNYQGRSYKVISAADPDSRKLNQNVLDYPVATVNEQPVLLRAVAHLETTTGPDVLRHFQGQRAITISGELAKGVSRGQVADYLAGITKILPKDYSSDISGPMREYTRNQKGYAIMLLLSIAVVYLTLASFYNSFTDPIIILVSVPTSLSGALFFVWLGLGQLSVNLYTDVGLLTLVGLISKHGILLVEVANEKQDSGQCKKDAILAALNIRLRPILMTSAAMIMGSLPLLLIGGPGSAARSTIGCIVIAGLGIGTFLTLLVVPALYMLLAKPRTTRVENASTASALSS</sequence>
<feature type="transmembrane region" description="Helical" evidence="1">
    <location>
        <begin position="868"/>
        <end position="889"/>
    </location>
</feature>
<feature type="transmembrane region" description="Helical" evidence="1">
    <location>
        <begin position="436"/>
        <end position="461"/>
    </location>
</feature>
<dbReference type="Gene3D" id="3.30.2090.10">
    <property type="entry name" value="Multidrug efflux transporter AcrB TolC docking domain, DN and DC subdomains"/>
    <property type="match status" value="2"/>
</dbReference>
<dbReference type="PATRIC" id="fig|29447.3.peg.2418"/>
<dbReference type="AlphaFoldDB" id="D2UF60"/>
<feature type="transmembrane region" description="Helical" evidence="1">
    <location>
        <begin position="467"/>
        <end position="491"/>
    </location>
</feature>
<organism evidence="2 3">
    <name type="scientific">Xanthomonas albilineans (strain GPE PC73 / CFBP 7063)</name>
    <dbReference type="NCBI Taxonomy" id="380358"/>
    <lineage>
        <taxon>Bacteria</taxon>
        <taxon>Pseudomonadati</taxon>
        <taxon>Pseudomonadota</taxon>
        <taxon>Gammaproteobacteria</taxon>
        <taxon>Lysobacterales</taxon>
        <taxon>Lysobacteraceae</taxon>
        <taxon>Xanthomonas</taxon>
    </lineage>
</organism>
<dbReference type="EMBL" id="FP565176">
    <property type="protein sequence ID" value="CBA16944.1"/>
    <property type="molecule type" value="Genomic_DNA"/>
</dbReference>
<dbReference type="Pfam" id="PF00873">
    <property type="entry name" value="ACR_tran"/>
    <property type="match status" value="1"/>
</dbReference>
<dbReference type="KEGG" id="xal:XALC_2465"/>
<dbReference type="SUPFAM" id="SSF82693">
    <property type="entry name" value="Multidrug efflux transporter AcrB pore domain, PN1, PN2, PC1 and PC2 subdomains"/>
    <property type="match status" value="2"/>
</dbReference>
<dbReference type="eggNOG" id="COG0841">
    <property type="taxonomic scope" value="Bacteria"/>
</dbReference>
<keyword evidence="1" id="KW-1133">Transmembrane helix</keyword>
<dbReference type="GO" id="GO:0042910">
    <property type="term" value="F:xenobiotic transmembrane transporter activity"/>
    <property type="evidence" value="ECO:0007669"/>
    <property type="project" value="TreeGrafter"/>
</dbReference>
<dbReference type="PANTHER" id="PTHR32063:SF14">
    <property type="entry name" value="BLL4319 PROTEIN"/>
    <property type="match status" value="1"/>
</dbReference>
<dbReference type="STRING" id="380358.XALC_2465"/>
<feature type="transmembrane region" description="Helical" evidence="1">
    <location>
        <begin position="335"/>
        <end position="354"/>
    </location>
</feature>
<feature type="transmembrane region" description="Helical" evidence="1">
    <location>
        <begin position="388"/>
        <end position="408"/>
    </location>
</feature>
<keyword evidence="1" id="KW-0812">Transmembrane</keyword>
<feature type="transmembrane region" description="Helical" evidence="1">
    <location>
        <begin position="942"/>
        <end position="964"/>
    </location>
</feature>
<reference evidence="2 3" key="1">
    <citation type="journal article" date="2009" name="BMC Genomics">
        <title>The complete genome sequence of Xanthomonas albilineans provides new insights into the reductive genome evolution of the xylem-limited Xanthomonadaceae.</title>
        <authorList>
            <person name="Pieretti I."/>
            <person name="Royer M."/>
            <person name="Barbe V."/>
            <person name="Carrere S."/>
            <person name="Koebnik R."/>
            <person name="Cociancich S."/>
            <person name="Couloux A."/>
            <person name="Darrasse A."/>
            <person name="Gouzy J."/>
            <person name="Jacques M.A."/>
            <person name="Lauber E."/>
            <person name="Manceau C."/>
            <person name="Mangenot S."/>
            <person name="Poussier S."/>
            <person name="Segurens B."/>
            <person name="Szurek B."/>
            <person name="Verdier V."/>
            <person name="Arlat M."/>
            <person name="Rott P."/>
        </authorList>
    </citation>
    <scope>NUCLEOTIDE SEQUENCE [LARGE SCALE GENOMIC DNA]</scope>
    <source>
        <strain evidence="3">GPE PC73 / CFBP 7063</strain>
    </source>
</reference>
<feature type="transmembrane region" description="Helical" evidence="1">
    <location>
        <begin position="976"/>
        <end position="999"/>
    </location>
</feature>
<dbReference type="Gene3D" id="3.30.70.1440">
    <property type="entry name" value="Multidrug efflux transporter AcrB pore domain"/>
    <property type="match status" value="1"/>
</dbReference>
<evidence type="ECO:0000313" key="3">
    <source>
        <dbReference type="Proteomes" id="UP000001890"/>
    </source>
</evidence>
<dbReference type="OrthoDB" id="9759330at2"/>